<reference evidence="13" key="1">
    <citation type="submission" date="2018-12" db="EMBL/GenBank/DDBJ databases">
        <title>Tengunoibacter tsumagoiensis gen. nov., sp. nov., Dictyobacter kobayashii sp. nov., D. alpinus sp. nov., and D. joshuensis sp. nov. and description of Dictyobacteraceae fam. nov. within the order Ktedonobacterales isolated from Tengu-no-mugimeshi.</title>
        <authorList>
            <person name="Wang C.M."/>
            <person name="Zheng Y."/>
            <person name="Sakai Y."/>
            <person name="Toyoda A."/>
            <person name="Minakuchi Y."/>
            <person name="Abe K."/>
            <person name="Yokota A."/>
            <person name="Yabe S."/>
        </authorList>
    </citation>
    <scope>NUCLEOTIDE SEQUENCE [LARGE SCALE GENOMIC DNA]</scope>
    <source>
        <strain evidence="13">S-27</strain>
    </source>
</reference>
<evidence type="ECO:0000256" key="6">
    <source>
        <dbReference type="ARBA" id="ARBA00022741"/>
    </source>
</evidence>
<evidence type="ECO:0000256" key="9">
    <source>
        <dbReference type="ARBA" id="ARBA00048721"/>
    </source>
</evidence>
<keyword evidence="5 10" id="KW-0548">Nucleotidyltransferase</keyword>
<evidence type="ECO:0000256" key="10">
    <source>
        <dbReference type="HAMAP-Rule" id="MF_00244"/>
    </source>
</evidence>
<dbReference type="Gene3D" id="3.40.50.620">
    <property type="entry name" value="HUPs"/>
    <property type="match status" value="1"/>
</dbReference>
<comment type="caution">
    <text evidence="12">The sequence shown here is derived from an EMBL/GenBank/DDBJ whole genome shotgun (WGS) entry which is preliminary data.</text>
</comment>
<dbReference type="AlphaFoldDB" id="A0A401ZHL9"/>
<evidence type="ECO:0000259" key="11">
    <source>
        <dbReference type="Pfam" id="PF01467"/>
    </source>
</evidence>
<evidence type="ECO:0000256" key="7">
    <source>
        <dbReference type="ARBA" id="ARBA00022840"/>
    </source>
</evidence>
<dbReference type="HAMAP" id="MF_00244">
    <property type="entry name" value="NaMN_adenylyltr"/>
    <property type="match status" value="1"/>
</dbReference>
<gene>
    <name evidence="10 12" type="primary">nadD</name>
    <name evidence="12" type="ORF">KDAU_36120</name>
</gene>
<dbReference type="EMBL" id="BIFQ01000001">
    <property type="protein sequence ID" value="GCE06283.1"/>
    <property type="molecule type" value="Genomic_DNA"/>
</dbReference>
<keyword evidence="3 10" id="KW-0662">Pyridine nucleotide biosynthesis</keyword>
<evidence type="ECO:0000256" key="3">
    <source>
        <dbReference type="ARBA" id="ARBA00022642"/>
    </source>
</evidence>
<evidence type="ECO:0000256" key="4">
    <source>
        <dbReference type="ARBA" id="ARBA00022679"/>
    </source>
</evidence>
<dbReference type="PANTHER" id="PTHR39321:SF3">
    <property type="entry name" value="PHOSPHOPANTETHEINE ADENYLYLTRANSFERASE"/>
    <property type="match status" value="1"/>
</dbReference>
<dbReference type="Proteomes" id="UP000287224">
    <property type="component" value="Unassembled WGS sequence"/>
</dbReference>
<dbReference type="GO" id="GO:0005524">
    <property type="term" value="F:ATP binding"/>
    <property type="evidence" value="ECO:0007669"/>
    <property type="project" value="UniProtKB-KW"/>
</dbReference>
<keyword evidence="13" id="KW-1185">Reference proteome</keyword>
<dbReference type="UniPathway" id="UPA00253">
    <property type="reaction ID" value="UER00332"/>
</dbReference>
<comment type="catalytic activity">
    <reaction evidence="9 10">
        <text>nicotinate beta-D-ribonucleotide + ATP + H(+) = deamido-NAD(+) + diphosphate</text>
        <dbReference type="Rhea" id="RHEA:22860"/>
        <dbReference type="ChEBI" id="CHEBI:15378"/>
        <dbReference type="ChEBI" id="CHEBI:30616"/>
        <dbReference type="ChEBI" id="CHEBI:33019"/>
        <dbReference type="ChEBI" id="CHEBI:57502"/>
        <dbReference type="ChEBI" id="CHEBI:58437"/>
        <dbReference type="EC" id="2.7.7.18"/>
    </reaction>
</comment>
<keyword evidence="6 10" id="KW-0547">Nucleotide-binding</keyword>
<organism evidence="12 13">
    <name type="scientific">Dictyobacter aurantiacus</name>
    <dbReference type="NCBI Taxonomy" id="1936993"/>
    <lineage>
        <taxon>Bacteria</taxon>
        <taxon>Bacillati</taxon>
        <taxon>Chloroflexota</taxon>
        <taxon>Ktedonobacteria</taxon>
        <taxon>Ktedonobacterales</taxon>
        <taxon>Dictyobacteraceae</taxon>
        <taxon>Dictyobacter</taxon>
    </lineage>
</organism>
<proteinExistence type="inferred from homology"/>
<sequence length="255" mass="28936">MLVGQGRICAPAPPTHKTPSFHLNLDMIKSGEEENDHSQKGEQPKVGTRSVGLMGGTFDPIHLAHLIVAEEVRYALNLNEMVFVPAGEPPHKMNRTTAPVKDRLAMVEMAVASNPHFSVSRVEVDRSGPSYLVDTLRLLKKQWGQETDLYFVIGWDSLEDFPTWYKPAEILEQLKRLVVVHRPGYQEDEAYNQQLETRLPGLLQKVCLVAAPQLDISSTNLRQRIVENRPIKYQVPAEVEAYIQSHHLYQHRTES</sequence>
<keyword evidence="7 10" id="KW-0067">ATP-binding</keyword>
<dbReference type="Pfam" id="PF01467">
    <property type="entry name" value="CTP_transf_like"/>
    <property type="match status" value="1"/>
</dbReference>
<evidence type="ECO:0000313" key="12">
    <source>
        <dbReference type="EMBL" id="GCE06283.1"/>
    </source>
</evidence>
<dbReference type="NCBIfam" id="TIGR00125">
    <property type="entry name" value="cyt_tran_rel"/>
    <property type="match status" value="1"/>
</dbReference>
<feature type="domain" description="Cytidyltransferase-like" evidence="11">
    <location>
        <begin position="53"/>
        <end position="224"/>
    </location>
</feature>
<evidence type="ECO:0000256" key="5">
    <source>
        <dbReference type="ARBA" id="ARBA00022695"/>
    </source>
</evidence>
<dbReference type="InterPro" id="IPR005248">
    <property type="entry name" value="NadD/NMNAT"/>
</dbReference>
<keyword evidence="8 10" id="KW-0520">NAD</keyword>
<dbReference type="InterPro" id="IPR004821">
    <property type="entry name" value="Cyt_trans-like"/>
</dbReference>
<comment type="pathway">
    <text evidence="2 10">Cofactor biosynthesis; NAD(+) biosynthesis; deamido-NAD(+) from nicotinate D-ribonucleotide: step 1/1.</text>
</comment>
<dbReference type="GO" id="GO:0004515">
    <property type="term" value="F:nicotinate-nucleotide adenylyltransferase activity"/>
    <property type="evidence" value="ECO:0007669"/>
    <property type="project" value="UniProtKB-UniRule"/>
</dbReference>
<dbReference type="NCBIfam" id="NF000840">
    <property type="entry name" value="PRK00071.1-3"/>
    <property type="match status" value="1"/>
</dbReference>
<dbReference type="SUPFAM" id="SSF52374">
    <property type="entry name" value="Nucleotidylyl transferase"/>
    <property type="match status" value="1"/>
</dbReference>
<dbReference type="GO" id="GO:0009435">
    <property type="term" value="P:NAD+ biosynthetic process"/>
    <property type="evidence" value="ECO:0007669"/>
    <property type="project" value="UniProtKB-UniRule"/>
</dbReference>
<dbReference type="PANTHER" id="PTHR39321">
    <property type="entry name" value="NICOTINATE-NUCLEOTIDE ADENYLYLTRANSFERASE-RELATED"/>
    <property type="match status" value="1"/>
</dbReference>
<accession>A0A401ZHL9</accession>
<dbReference type="CDD" id="cd02165">
    <property type="entry name" value="NMNAT"/>
    <property type="match status" value="1"/>
</dbReference>
<comment type="similarity">
    <text evidence="10">Belongs to the NadD family.</text>
</comment>
<dbReference type="InterPro" id="IPR014729">
    <property type="entry name" value="Rossmann-like_a/b/a_fold"/>
</dbReference>
<comment type="function">
    <text evidence="1 10">Catalyzes the reversible adenylation of nicotinate mononucleotide (NaMN) to nicotinic acid adenine dinucleotide (NaAD).</text>
</comment>
<evidence type="ECO:0000256" key="1">
    <source>
        <dbReference type="ARBA" id="ARBA00002324"/>
    </source>
</evidence>
<evidence type="ECO:0000256" key="2">
    <source>
        <dbReference type="ARBA" id="ARBA00005019"/>
    </source>
</evidence>
<name>A0A401ZHL9_9CHLR</name>
<evidence type="ECO:0000256" key="8">
    <source>
        <dbReference type="ARBA" id="ARBA00023027"/>
    </source>
</evidence>
<dbReference type="NCBIfam" id="TIGR00482">
    <property type="entry name" value="nicotinate (nicotinamide) nucleotide adenylyltransferase"/>
    <property type="match status" value="1"/>
</dbReference>
<evidence type="ECO:0000313" key="13">
    <source>
        <dbReference type="Proteomes" id="UP000287224"/>
    </source>
</evidence>
<dbReference type="EC" id="2.7.7.18" evidence="10"/>
<keyword evidence="4 10" id="KW-0808">Transferase</keyword>
<protein>
    <recommendedName>
        <fullName evidence="10">Probable nicotinate-nucleotide adenylyltransferase</fullName>
        <ecNumber evidence="10">2.7.7.18</ecNumber>
    </recommendedName>
    <alternativeName>
        <fullName evidence="10">Deamido-NAD(+) diphosphorylase</fullName>
    </alternativeName>
    <alternativeName>
        <fullName evidence="10">Deamido-NAD(+) pyrophosphorylase</fullName>
    </alternativeName>
    <alternativeName>
        <fullName evidence="10">Nicotinate mononucleotide adenylyltransferase</fullName>
        <shortName evidence="10">NaMN adenylyltransferase</shortName>
    </alternativeName>
</protein>